<accession>A0ABX8PQV1</accession>
<keyword evidence="1" id="KW-0472">Membrane</keyword>
<keyword evidence="3" id="KW-1185">Reference proteome</keyword>
<organism evidence="2 3">
    <name type="scientific">Pseudomonas tensinigenes</name>
    <dbReference type="NCBI Taxonomy" id="2745511"/>
    <lineage>
        <taxon>Bacteria</taxon>
        <taxon>Pseudomonadati</taxon>
        <taxon>Pseudomonadota</taxon>
        <taxon>Gammaproteobacteria</taxon>
        <taxon>Pseudomonadales</taxon>
        <taxon>Pseudomonadaceae</taxon>
        <taxon>Pseudomonas</taxon>
    </lineage>
</organism>
<dbReference type="RefSeq" id="WP_186615600.1">
    <property type="nucleotide sequence ID" value="NZ_CP077089.1"/>
</dbReference>
<proteinExistence type="predicted"/>
<feature type="transmembrane region" description="Helical" evidence="1">
    <location>
        <begin position="12"/>
        <end position="37"/>
    </location>
</feature>
<keyword evidence="1" id="KW-1133">Transmembrane helix</keyword>
<dbReference type="Proteomes" id="UP000646386">
    <property type="component" value="Chromosome"/>
</dbReference>
<reference evidence="2 3" key="2">
    <citation type="journal article" date="2021" name="Microorganisms">
        <title>The Ever-Expanding Pseudomonas Genus: Description of 43 New Species and Partition of the Pseudomonas putida Group.</title>
        <authorList>
            <person name="Girard L."/>
            <person name="Lood C."/>
            <person name="Hofte M."/>
            <person name="Vandamme P."/>
            <person name="Rokni-Zadeh H."/>
            <person name="van Noort V."/>
            <person name="Lavigne R."/>
            <person name="De Mot R."/>
        </authorList>
    </citation>
    <scope>NUCLEOTIDE SEQUENCE [LARGE SCALE GENOMIC DNA]</scope>
    <source>
        <strain evidence="2 3">ZA 5.3</strain>
    </source>
</reference>
<evidence type="ECO:0000313" key="2">
    <source>
        <dbReference type="EMBL" id="QXI03656.1"/>
    </source>
</evidence>
<evidence type="ECO:0000256" key="1">
    <source>
        <dbReference type="SAM" id="Phobius"/>
    </source>
</evidence>
<protein>
    <submittedName>
        <fullName evidence="2">Uncharacterized protein</fullName>
    </submittedName>
</protein>
<keyword evidence="1" id="KW-0812">Transmembrane</keyword>
<dbReference type="EMBL" id="CP077089">
    <property type="protein sequence ID" value="QXI03656.1"/>
    <property type="molecule type" value="Genomic_DNA"/>
</dbReference>
<name>A0ABX8PQV1_9PSED</name>
<reference evidence="2 3" key="1">
    <citation type="journal article" date="2020" name="Microorganisms">
        <title>Reliable Identification of Environmental Pseudomonas Isolates Using the rpoD Gene.</title>
        <authorList>
            <consortium name="The Broad Institute Genome Sequencing Platform"/>
            <person name="Girard L."/>
            <person name="Lood C."/>
            <person name="Rokni-Zadeh H."/>
            <person name="van Noort V."/>
            <person name="Lavigne R."/>
            <person name="De Mot R."/>
        </authorList>
    </citation>
    <scope>NUCLEOTIDE SEQUENCE [LARGE SCALE GENOMIC DNA]</scope>
    <source>
        <strain evidence="2 3">ZA 5.3</strain>
    </source>
</reference>
<evidence type="ECO:0000313" key="3">
    <source>
        <dbReference type="Proteomes" id="UP000646386"/>
    </source>
</evidence>
<sequence length="90" mass="9447">MTCWLVKRASAGAAVFTPLTMVVGILGFLVVAATSWLKNKMLLKKEVVTTGGNGMEEQNVKCVDLAVVETVQILSAGLLVNGVTAVTIRA</sequence>
<gene>
    <name evidence="2" type="ORF">HU718_016595</name>
</gene>